<name>I0YKQ7_COCSC</name>
<reference evidence="2 3" key="1">
    <citation type="journal article" date="2012" name="Genome Biol.">
        <title>The genome of the polar eukaryotic microalga coccomyxa subellipsoidea reveals traits of cold adaptation.</title>
        <authorList>
            <person name="Blanc G."/>
            <person name="Agarkova I."/>
            <person name="Grimwood J."/>
            <person name="Kuo A."/>
            <person name="Brueggeman A."/>
            <person name="Dunigan D."/>
            <person name="Gurnon J."/>
            <person name="Ladunga I."/>
            <person name="Lindquist E."/>
            <person name="Lucas S."/>
            <person name="Pangilinan J."/>
            <person name="Proschold T."/>
            <person name="Salamov A."/>
            <person name="Schmutz J."/>
            <person name="Weeks D."/>
            <person name="Yamada T."/>
            <person name="Claverie J.M."/>
            <person name="Grigoriev I."/>
            <person name="Van Etten J."/>
            <person name="Lomsadze A."/>
            <person name="Borodovsky M."/>
        </authorList>
    </citation>
    <scope>NUCLEOTIDE SEQUENCE [LARGE SCALE GENOMIC DNA]</scope>
    <source>
        <strain evidence="2 3">C-169</strain>
    </source>
</reference>
<evidence type="ECO:0000313" key="2">
    <source>
        <dbReference type="EMBL" id="EIE18976.1"/>
    </source>
</evidence>
<dbReference type="GeneID" id="17036926"/>
<dbReference type="PANTHER" id="PTHR31407">
    <property type="match status" value="1"/>
</dbReference>
<dbReference type="GO" id="GO:0015979">
    <property type="term" value="P:photosynthesis"/>
    <property type="evidence" value="ECO:0007669"/>
    <property type="project" value="InterPro"/>
</dbReference>
<keyword evidence="3" id="KW-1185">Reference proteome</keyword>
<comment type="caution">
    <text evidence="2">The sequence shown here is derived from an EMBL/GenBank/DDBJ whole genome shotgun (WGS) entry which is preliminary data.</text>
</comment>
<evidence type="ECO:0000313" key="3">
    <source>
        <dbReference type="Proteomes" id="UP000007264"/>
    </source>
</evidence>
<dbReference type="Proteomes" id="UP000007264">
    <property type="component" value="Unassembled WGS sequence"/>
</dbReference>
<protein>
    <submittedName>
        <fullName evidence="2">Mog1p/PsbP-like protein</fullName>
    </submittedName>
</protein>
<feature type="domain" description="PsbP C-terminal" evidence="1">
    <location>
        <begin position="118"/>
        <end position="255"/>
    </location>
</feature>
<dbReference type="EMBL" id="AGSI01000021">
    <property type="protein sequence ID" value="EIE18976.1"/>
    <property type="molecule type" value="Genomic_DNA"/>
</dbReference>
<gene>
    <name evidence="2" type="ORF">COCSUDRAFT_68113</name>
</gene>
<proteinExistence type="predicted"/>
<dbReference type="GO" id="GO:0005509">
    <property type="term" value="F:calcium ion binding"/>
    <property type="evidence" value="ECO:0007669"/>
    <property type="project" value="InterPro"/>
</dbReference>
<dbReference type="InterPro" id="IPR002683">
    <property type="entry name" value="PsbP_C"/>
</dbReference>
<dbReference type="Gene3D" id="3.40.1000.10">
    <property type="entry name" value="Mog1/PsbP, alpha/beta/alpha sandwich"/>
    <property type="match status" value="1"/>
</dbReference>
<accession>I0YKQ7</accession>
<dbReference type="PANTHER" id="PTHR31407:SF18">
    <property type="entry name" value="PSBP DOMAIN-CONTAINING PROTEIN 6, CHLOROPLASTIC"/>
    <property type="match status" value="1"/>
</dbReference>
<dbReference type="GO" id="GO:0009654">
    <property type="term" value="C:photosystem II oxygen evolving complex"/>
    <property type="evidence" value="ECO:0007669"/>
    <property type="project" value="InterPro"/>
</dbReference>
<organism evidence="2 3">
    <name type="scientific">Coccomyxa subellipsoidea (strain C-169)</name>
    <name type="common">Green microalga</name>
    <dbReference type="NCBI Taxonomy" id="574566"/>
    <lineage>
        <taxon>Eukaryota</taxon>
        <taxon>Viridiplantae</taxon>
        <taxon>Chlorophyta</taxon>
        <taxon>core chlorophytes</taxon>
        <taxon>Trebouxiophyceae</taxon>
        <taxon>Trebouxiophyceae incertae sedis</taxon>
        <taxon>Coccomyxaceae</taxon>
        <taxon>Coccomyxa</taxon>
        <taxon>Coccomyxa subellipsoidea</taxon>
    </lineage>
</organism>
<dbReference type="GO" id="GO:0019898">
    <property type="term" value="C:extrinsic component of membrane"/>
    <property type="evidence" value="ECO:0007669"/>
    <property type="project" value="InterPro"/>
</dbReference>
<evidence type="ECO:0000259" key="1">
    <source>
        <dbReference type="Pfam" id="PF01789"/>
    </source>
</evidence>
<dbReference type="KEGG" id="csl:COCSUDRAFT_68113"/>
<dbReference type="eggNOG" id="ENOG502QT2I">
    <property type="taxonomic scope" value="Eukaryota"/>
</dbReference>
<dbReference type="OrthoDB" id="512438at2759"/>
<dbReference type="Pfam" id="PF01789">
    <property type="entry name" value="PsbP"/>
    <property type="match status" value="1"/>
</dbReference>
<sequence length="256" mass="27512">MSASALLCSCNTRPFQAAATPPLLPKRVKCHTIVRCSHLDEQQLASRRGTMQGLLAAAAGLITSPLLPERAWALPASKAQAADVGTYLPPAGVEDFVQFVVSKDKTPAIRAGTIDATKEPYRFALPPTWHEGKVANIQSGNFCQLLVAPLRRLGVNKPVSIEKVGSIDSVLSSIGPFISGTGIDEEDVVSMEQKVIDGKTYYFYETYAPSGTNPPHSVTCVTAKGDLAYLFITAATDKQWSKSAGKLKKMVETFRA</sequence>
<dbReference type="InterPro" id="IPR016123">
    <property type="entry name" value="Mog1/PsbP_a/b/a-sand"/>
</dbReference>
<dbReference type="RefSeq" id="XP_005643520.1">
    <property type="nucleotide sequence ID" value="XM_005643463.1"/>
</dbReference>
<dbReference type="SUPFAM" id="SSF55724">
    <property type="entry name" value="Mog1p/PsbP-like"/>
    <property type="match status" value="1"/>
</dbReference>
<dbReference type="STRING" id="574566.I0YKQ7"/>
<dbReference type="AlphaFoldDB" id="I0YKQ7"/>